<reference evidence="2" key="1">
    <citation type="submission" date="2021-01" db="UniProtKB">
        <authorList>
            <consortium name="EnsemblPlants"/>
        </authorList>
    </citation>
    <scope>IDENTIFICATION</scope>
</reference>
<dbReference type="Gramene" id="Kaladp0008s0743.1.v1.1">
    <property type="protein sequence ID" value="Kaladp0008s0743.1.v1.1.CDS.1"/>
    <property type="gene ID" value="Kaladp0008s0743.v1.1"/>
</dbReference>
<evidence type="ECO:0008006" key="4">
    <source>
        <dbReference type="Google" id="ProtNLM"/>
    </source>
</evidence>
<dbReference type="Pfam" id="PF14009">
    <property type="entry name" value="PADRE"/>
    <property type="match status" value="1"/>
</dbReference>
<evidence type="ECO:0000256" key="1">
    <source>
        <dbReference type="SAM" id="SignalP"/>
    </source>
</evidence>
<feature type="chain" id="PRO_5029594566" description="Secreted protein" evidence="1">
    <location>
        <begin position="23"/>
        <end position="92"/>
    </location>
</feature>
<protein>
    <recommendedName>
        <fullName evidence="4">Secreted protein</fullName>
    </recommendedName>
</protein>
<sequence>MIIRRHLKSLWCLVSCVCPCGALDVVRVVRANGRVDEIDGDGVRAGDFLSAHPVISSRSRPRPRRTAAFWSGRWWLCVAEPGILLRGYKNYI</sequence>
<keyword evidence="1" id="KW-0732">Signal</keyword>
<dbReference type="InterPro" id="IPR025322">
    <property type="entry name" value="PADRE_dom"/>
</dbReference>
<evidence type="ECO:0000313" key="2">
    <source>
        <dbReference type="EnsemblPlants" id="Kaladp0008s0743.1.v1.1.CDS.1"/>
    </source>
</evidence>
<dbReference type="EnsemblPlants" id="Kaladp0008s0743.1.v1.1">
    <property type="protein sequence ID" value="Kaladp0008s0743.1.v1.1.CDS.1"/>
    <property type="gene ID" value="Kaladp0008s0743.v1.1"/>
</dbReference>
<name>A0A7N0SWF0_KALFE</name>
<accession>A0A7N0SWF0</accession>
<feature type="signal peptide" evidence="1">
    <location>
        <begin position="1"/>
        <end position="22"/>
    </location>
</feature>
<dbReference type="Proteomes" id="UP000594263">
    <property type="component" value="Unplaced"/>
</dbReference>
<evidence type="ECO:0000313" key="3">
    <source>
        <dbReference type="Proteomes" id="UP000594263"/>
    </source>
</evidence>
<organism evidence="2 3">
    <name type="scientific">Kalanchoe fedtschenkoi</name>
    <name type="common">Lavender scallops</name>
    <name type="synonym">South American air plant</name>
    <dbReference type="NCBI Taxonomy" id="63787"/>
    <lineage>
        <taxon>Eukaryota</taxon>
        <taxon>Viridiplantae</taxon>
        <taxon>Streptophyta</taxon>
        <taxon>Embryophyta</taxon>
        <taxon>Tracheophyta</taxon>
        <taxon>Spermatophyta</taxon>
        <taxon>Magnoliopsida</taxon>
        <taxon>eudicotyledons</taxon>
        <taxon>Gunneridae</taxon>
        <taxon>Pentapetalae</taxon>
        <taxon>Saxifragales</taxon>
        <taxon>Crassulaceae</taxon>
        <taxon>Kalanchoe</taxon>
    </lineage>
</organism>
<dbReference type="AlphaFoldDB" id="A0A7N0SWF0"/>
<proteinExistence type="predicted"/>
<keyword evidence="3" id="KW-1185">Reference proteome</keyword>